<sequence>MKTIVAICIYSTFAIYVAASTPRKFNNLALEGGGTQAISYIGALLALKDTGYYKDDGYTFDQIGGSSTGCLVGLLVSLDIPPVKLEKLIYKLNIFKHTVNFDTGLFDEMPEKASTYTWITSILKTFNLISKTQTLLDLWLDSDSPGLSTEDTLLRLLNEIILPLSPHRDLIENLKSITFLDLKHITNHELRCFSTQLNDMVIYEFSVSRTPDEYVTKAVYASMTLPGIFKPLSDGQGNTLIDGGFLYNFPITMNDRQSVVDHTTLGISLKAKPELRQSLTPKQTALIIPDQKFKFKNLSTIDYIGSIYSLIINREAMFYSQNTANENRIVYLESQINVIETNIDANCISLAINKAYLNTLTFIKDNARY</sequence>
<feature type="domain" description="PNPLA" evidence="3">
    <location>
        <begin position="28"/>
        <end position="255"/>
    </location>
</feature>
<evidence type="ECO:0000313" key="4">
    <source>
        <dbReference type="EMBL" id="ACH96187.1"/>
    </source>
</evidence>
<gene>
    <name evidence="5" type="ORF">SI_OrNV_gp057</name>
</gene>
<dbReference type="RefSeq" id="YP_002321368.1">
    <property type="nucleotide sequence ID" value="NC_011588.1"/>
</dbReference>
<dbReference type="GO" id="GO:0016787">
    <property type="term" value="F:hydrolase activity"/>
    <property type="evidence" value="ECO:0007669"/>
    <property type="project" value="UniProtKB-UniRule"/>
</dbReference>
<reference evidence="6" key="3">
    <citation type="submission" date="2021-08" db="EMBL/GenBank/DDBJ databases">
        <title>Whole genome sequence of Oryctes rhinoceros Nudivirus detected in Riau Province, Indonesia.</title>
        <authorList>
            <person name="Kurnia Y.W."/>
            <person name="Tanjung Z.A."/>
            <person name="Utomo C."/>
            <person name="Naim M."/>
            <person name="Situmorang E.C."/>
            <person name="Liwang T."/>
        </authorList>
    </citation>
    <scope>NUCLEOTIDE SEQUENCE</scope>
    <source>
        <strain evidence="6">LiboV</strain>
    </source>
</reference>
<dbReference type="SUPFAM" id="SSF52151">
    <property type="entry name" value="FabD/lysophospholipase-like"/>
    <property type="match status" value="1"/>
</dbReference>
<dbReference type="Proteomes" id="UP000011785">
    <property type="component" value="Segment"/>
</dbReference>
<evidence type="ECO:0000313" key="6">
    <source>
        <dbReference type="EMBL" id="UBO76475.1"/>
    </source>
</evidence>
<evidence type="ECO:0000313" key="7">
    <source>
        <dbReference type="Proteomes" id="UP000011785"/>
    </source>
</evidence>
<evidence type="ECO:0000313" key="5">
    <source>
        <dbReference type="EMBL" id="QKE59528.1"/>
    </source>
</evidence>
<dbReference type="Gene3D" id="3.40.1090.10">
    <property type="entry name" value="Cytosolic phospholipase A2 catalytic domain"/>
    <property type="match status" value="1"/>
</dbReference>
<name>A0A7D3UMG7_9VIRU</name>
<dbReference type="Pfam" id="PF01734">
    <property type="entry name" value="Patatin"/>
    <property type="match status" value="1"/>
</dbReference>
<dbReference type="PANTHER" id="PTHR46394:SF1">
    <property type="entry name" value="PNPLA DOMAIN-CONTAINING PROTEIN"/>
    <property type="match status" value="1"/>
</dbReference>
<dbReference type="EMBL" id="MT150137">
    <property type="protein sequence ID" value="QKE59528.1"/>
    <property type="molecule type" value="Genomic_DNA"/>
</dbReference>
<accession>B7SV78</accession>
<reference evidence="5" key="2">
    <citation type="submission" date="2020-03" db="EMBL/GenBank/DDBJ databases">
        <title>Whole genome sequence of Oryctes rhinoceros Nudivirus isolated in Riau Province, Indonesia.</title>
        <authorList>
            <person name="Kurnia Y.W."/>
            <person name="Tanjung Z.A."/>
            <person name="Utomo C."/>
            <person name="Naim M."/>
            <person name="Situmorang E.C."/>
            <person name="Liwang T."/>
        </authorList>
    </citation>
    <scope>NUCLEOTIDE SEQUENCE</scope>
    <source>
        <strain evidence="5">LiboV</strain>
    </source>
</reference>
<dbReference type="PANTHER" id="PTHR46394">
    <property type="entry name" value="ANNEXIN"/>
    <property type="match status" value="1"/>
</dbReference>
<feature type="active site" description="Nucleophile" evidence="2">
    <location>
        <position position="67"/>
    </location>
</feature>
<dbReference type="EMBL" id="MZ727584">
    <property type="protein sequence ID" value="UBO76475.1"/>
    <property type="molecule type" value="Genomic_DNA"/>
</dbReference>
<dbReference type="EMBL" id="EU747721">
    <property type="protein sequence ID" value="ACH96187.1"/>
    <property type="molecule type" value="Genomic_DNA"/>
</dbReference>
<organism evidence="5">
    <name type="scientific">Oryctes rhinoceros nudivirus</name>
    <dbReference type="NCBI Taxonomy" id="92521"/>
    <lineage>
        <taxon>Viruses</taxon>
        <taxon>Viruses incertae sedis</taxon>
        <taxon>Naldaviricetes</taxon>
        <taxon>Lefavirales</taxon>
        <taxon>Nudiviridae</taxon>
        <taxon>Alphanudivirus</taxon>
        <taxon>Alphanudivirus oryrhinocerotis</taxon>
    </lineage>
</organism>
<evidence type="ECO:0000256" key="1">
    <source>
        <dbReference type="ARBA" id="ARBA00023098"/>
    </source>
</evidence>
<dbReference type="OrthoDB" id="18273at10239"/>
<comment type="caution">
    <text evidence="2">Lacks conserved residue(s) required for the propagation of feature annotation.</text>
</comment>
<feature type="short sequence motif" description="GXSXG" evidence="2">
    <location>
        <begin position="65"/>
        <end position="69"/>
    </location>
</feature>
<dbReference type="InterPro" id="IPR016035">
    <property type="entry name" value="Acyl_Trfase/lysoPLipase"/>
</dbReference>
<dbReference type="InterPro" id="IPR052580">
    <property type="entry name" value="Lipid_Hydrolase"/>
</dbReference>
<evidence type="ECO:0000259" key="3">
    <source>
        <dbReference type="PROSITE" id="PS51635"/>
    </source>
</evidence>
<keyword evidence="2" id="KW-0442">Lipid degradation</keyword>
<dbReference type="GO" id="GO:0016042">
    <property type="term" value="P:lipid catabolic process"/>
    <property type="evidence" value="ECO:0007669"/>
    <property type="project" value="UniProtKB-UniRule"/>
</dbReference>
<dbReference type="InterPro" id="IPR002641">
    <property type="entry name" value="PNPLA_dom"/>
</dbReference>
<protein>
    <submittedName>
        <fullName evidence="6">Patatin-like phospholipase protein</fullName>
    </submittedName>
    <submittedName>
        <fullName evidence="5">Patatin-like phospholipase-like protein</fullName>
    </submittedName>
</protein>
<feature type="short sequence motif" description="DGA/G" evidence="2">
    <location>
        <begin position="242"/>
        <end position="244"/>
    </location>
</feature>
<keyword evidence="7" id="KW-1185">Reference proteome</keyword>
<proteinExistence type="predicted"/>
<dbReference type="KEGG" id="vg:7047237"/>
<evidence type="ECO:0000256" key="2">
    <source>
        <dbReference type="PROSITE-ProRule" id="PRU01161"/>
    </source>
</evidence>
<keyword evidence="1 2" id="KW-0443">Lipid metabolism</keyword>
<dbReference type="PROSITE" id="PS51635">
    <property type="entry name" value="PNPLA"/>
    <property type="match status" value="1"/>
</dbReference>
<reference evidence="4 7" key="1">
    <citation type="journal article" date="2008" name="J. Virol. Methods">
        <title>Sequencing of the large dsDNA genome of Oryctes rhinoceros nudivirus using multiple displacement amplification of nanogram amounts of virus DNA.</title>
        <authorList>
            <person name="Wang Y."/>
            <person name="Kleespies R.G."/>
            <person name="Ramle M.B."/>
            <person name="Jehle J.A."/>
        </authorList>
    </citation>
    <scope>NUCLEOTIDE SEQUENCE [LARGE SCALE GENOMIC DNA]</scope>
    <source>
        <strain evidence="7">Isolate Oryctes rhinoceros/Malaysia/Ma07/2007</strain>
        <strain evidence="4">Ma07</strain>
    </source>
</reference>
<feature type="active site" description="Proton acceptor" evidence="2">
    <location>
        <position position="242"/>
    </location>
</feature>
<accession>A0A7D3UMG7</accession>
<keyword evidence="2" id="KW-0378">Hydrolase</keyword>